<gene>
    <name evidence="1" type="ORF">M9Y10_006688</name>
</gene>
<comment type="caution">
    <text evidence="1">The sequence shown here is derived from an EMBL/GenBank/DDBJ whole genome shotgun (WGS) entry which is preliminary data.</text>
</comment>
<evidence type="ECO:0008006" key="3">
    <source>
        <dbReference type="Google" id="ProtNLM"/>
    </source>
</evidence>
<keyword evidence="2" id="KW-1185">Reference proteome</keyword>
<dbReference type="PANTHER" id="PTHR24159:SF5">
    <property type="entry name" value="ANK_REP_REGION DOMAIN-CONTAINING PROTEIN"/>
    <property type="match status" value="1"/>
</dbReference>
<evidence type="ECO:0000313" key="1">
    <source>
        <dbReference type="EMBL" id="KAK8876474.1"/>
    </source>
</evidence>
<dbReference type="SUPFAM" id="SSF48403">
    <property type="entry name" value="Ankyrin repeat"/>
    <property type="match status" value="1"/>
</dbReference>
<accession>A0ABR2JF21</accession>
<proteinExistence type="predicted"/>
<sequence>MNISEFIAQKKELYAVILNFIENKNNSDDSSQETTNFLDTHQIRDNKEDMRLLLHLIVKITNNHHRDSNFLSKIKKLLQSLEQDIKQTFSNLEIFDLFKKSKILLLYLFEMKIVTVDETIAAFMLKKSDSSLSKFFYNEIKPFTDDRNSKAIEKELSASNAFKNFEENRQKGENESILCELIRRDSIDEFTSHVSENKLSLSSKIKLSLFETNPFLIKKKEPTLIEYSAFYGSIQIFKYLQQNKIELKPSLWLYAIHSNNIDLIRLLDENKIEPDDKTFNECLKESIKCHHREMTKIINDHLSSQKDNDGYKSNLLYYCFHYYNFPQFPSDFISDKFTFYYACNFDYIQIVKFYLKNEKVEINAKIILKVFPIKFLN</sequence>
<evidence type="ECO:0000313" key="2">
    <source>
        <dbReference type="Proteomes" id="UP001470230"/>
    </source>
</evidence>
<dbReference type="Proteomes" id="UP001470230">
    <property type="component" value="Unassembled WGS sequence"/>
</dbReference>
<dbReference type="PANTHER" id="PTHR24159">
    <property type="match status" value="1"/>
</dbReference>
<name>A0ABR2JF21_9EUKA</name>
<dbReference type="EMBL" id="JAPFFF010000012">
    <property type="protein sequence ID" value="KAK8876474.1"/>
    <property type="molecule type" value="Genomic_DNA"/>
</dbReference>
<dbReference type="InterPro" id="IPR036770">
    <property type="entry name" value="Ankyrin_rpt-contain_sf"/>
</dbReference>
<protein>
    <recommendedName>
        <fullName evidence="3">DUF3447 domain-containing protein</fullName>
    </recommendedName>
</protein>
<organism evidence="1 2">
    <name type="scientific">Tritrichomonas musculus</name>
    <dbReference type="NCBI Taxonomy" id="1915356"/>
    <lineage>
        <taxon>Eukaryota</taxon>
        <taxon>Metamonada</taxon>
        <taxon>Parabasalia</taxon>
        <taxon>Tritrichomonadida</taxon>
        <taxon>Tritrichomonadidae</taxon>
        <taxon>Tritrichomonas</taxon>
    </lineage>
</organism>
<reference evidence="1 2" key="1">
    <citation type="submission" date="2024-04" db="EMBL/GenBank/DDBJ databases">
        <title>Tritrichomonas musculus Genome.</title>
        <authorList>
            <person name="Alves-Ferreira E."/>
            <person name="Grigg M."/>
            <person name="Lorenzi H."/>
            <person name="Galac M."/>
        </authorList>
    </citation>
    <scope>NUCLEOTIDE SEQUENCE [LARGE SCALE GENOMIC DNA]</scope>
    <source>
        <strain evidence="1 2">EAF2021</strain>
    </source>
</reference>